<comment type="subcellular location">
    <subcellularLocation>
        <location evidence="1">Secreted</location>
    </subcellularLocation>
</comment>
<evidence type="ECO:0000256" key="2">
    <source>
        <dbReference type="ARBA" id="ARBA00022525"/>
    </source>
</evidence>
<dbReference type="FunFam" id="3.30.30.10:FF:000001">
    <property type="entry name" value="Drosomycin 13"/>
    <property type="match status" value="2"/>
</dbReference>
<name>A0A9P9YLG7_9MUSC</name>
<evidence type="ECO:0000256" key="1">
    <source>
        <dbReference type="ARBA" id="ARBA00004613"/>
    </source>
</evidence>
<keyword evidence="2" id="KW-0964">Secreted</keyword>
<evidence type="ECO:0000259" key="5">
    <source>
        <dbReference type="SMART" id="SM00505"/>
    </source>
</evidence>
<proteinExistence type="predicted"/>
<dbReference type="PANTHER" id="PTHR33147:SF39">
    <property type="entry name" value="DRO1 PROTEIN-RELATED"/>
    <property type="match status" value="1"/>
</dbReference>
<keyword evidence="3" id="KW-1015">Disulfide bond</keyword>
<evidence type="ECO:0000256" key="4">
    <source>
        <dbReference type="SAM" id="Phobius"/>
    </source>
</evidence>
<feature type="domain" description="Knottins-like" evidence="5">
    <location>
        <begin position="13"/>
        <end position="54"/>
    </location>
</feature>
<sequence>MVIIVLVANTASASDCLSGKFSGPCWAWDGEQCRRLCKEEGHVSGHCSPSLKCCHKMQIKFLYFFLAVMTIFILGSQQVDADCLSGRYKGPCAVWDNDTCRRVCKEEGRSSGHCSPSLKCCCDGDLIMGTKEADADCLSGRYGGPCAVWDNDTCRRVCKEEGRSSGHCSPSLKCWCEGC</sequence>
<keyword evidence="4" id="KW-0812">Transmembrane</keyword>
<feature type="transmembrane region" description="Helical" evidence="4">
    <location>
        <begin position="61"/>
        <end position="79"/>
    </location>
</feature>
<dbReference type="GO" id="GO:0051707">
    <property type="term" value="P:response to other organism"/>
    <property type="evidence" value="ECO:0007669"/>
    <property type="project" value="UniProtKB-ARBA"/>
</dbReference>
<keyword evidence="7" id="KW-1185">Reference proteome</keyword>
<dbReference type="Pfam" id="PF00304">
    <property type="entry name" value="Gamma-thionin"/>
    <property type="match status" value="3"/>
</dbReference>
<dbReference type="Proteomes" id="UP001059596">
    <property type="component" value="Unassembled WGS sequence"/>
</dbReference>
<dbReference type="GO" id="GO:0005576">
    <property type="term" value="C:extracellular region"/>
    <property type="evidence" value="ECO:0007669"/>
    <property type="project" value="UniProtKB-SubCell"/>
</dbReference>
<keyword evidence="4" id="KW-0472">Membrane</keyword>
<dbReference type="GO" id="GO:0006952">
    <property type="term" value="P:defense response"/>
    <property type="evidence" value="ECO:0007669"/>
    <property type="project" value="InterPro"/>
</dbReference>
<evidence type="ECO:0000256" key="3">
    <source>
        <dbReference type="ARBA" id="ARBA00023157"/>
    </source>
</evidence>
<evidence type="ECO:0000313" key="6">
    <source>
        <dbReference type="EMBL" id="KAI8039061.1"/>
    </source>
</evidence>
<dbReference type="Gene3D" id="3.30.30.10">
    <property type="entry name" value="Knottin, scorpion toxin-like"/>
    <property type="match status" value="3"/>
</dbReference>
<dbReference type="PANTHER" id="PTHR33147">
    <property type="entry name" value="DEFENSIN-LIKE PROTEIN 1"/>
    <property type="match status" value="1"/>
</dbReference>
<protein>
    <recommendedName>
        <fullName evidence="5">Knottins-like domain-containing protein</fullName>
    </recommendedName>
</protein>
<dbReference type="EMBL" id="JAMKOV010000006">
    <property type="protein sequence ID" value="KAI8039061.1"/>
    <property type="molecule type" value="Genomic_DNA"/>
</dbReference>
<evidence type="ECO:0000313" key="7">
    <source>
        <dbReference type="Proteomes" id="UP001059596"/>
    </source>
</evidence>
<dbReference type="SMART" id="SM00505">
    <property type="entry name" value="Knot1"/>
    <property type="match status" value="3"/>
</dbReference>
<accession>A0A9P9YLG7</accession>
<feature type="domain" description="Knottins-like" evidence="5">
    <location>
        <begin position="82"/>
        <end position="126"/>
    </location>
</feature>
<dbReference type="InterPro" id="IPR003614">
    <property type="entry name" value="Knottins"/>
</dbReference>
<gene>
    <name evidence="6" type="ORF">M5D96_007776</name>
</gene>
<feature type="domain" description="Knottins-like" evidence="5">
    <location>
        <begin position="136"/>
        <end position="179"/>
    </location>
</feature>
<keyword evidence="4" id="KW-1133">Transmembrane helix</keyword>
<dbReference type="AlphaFoldDB" id="A0A9P9YLG7"/>
<reference evidence="6" key="1">
    <citation type="journal article" date="2023" name="Genome Biol. Evol.">
        <title>Long-read-based Genome Assembly of Drosophila gunungcola Reveals Fewer Chemosensory Genes in Flower-breeding Species.</title>
        <authorList>
            <person name="Negi A."/>
            <person name="Liao B.Y."/>
            <person name="Yeh S.D."/>
        </authorList>
    </citation>
    <scope>NUCLEOTIDE SEQUENCE</scope>
    <source>
        <strain evidence="6">Sukarami</strain>
    </source>
</reference>
<comment type="caution">
    <text evidence="6">The sequence shown here is derived from an EMBL/GenBank/DDBJ whole genome shotgun (WGS) entry which is preliminary data.</text>
</comment>
<dbReference type="InterPro" id="IPR036574">
    <property type="entry name" value="Scorpion_toxin-like_sf"/>
</dbReference>
<dbReference type="SUPFAM" id="SSF57095">
    <property type="entry name" value="Scorpion toxin-like"/>
    <property type="match status" value="3"/>
</dbReference>
<organism evidence="6 7">
    <name type="scientific">Drosophila gunungcola</name>
    <name type="common">fruit fly</name>
    <dbReference type="NCBI Taxonomy" id="103775"/>
    <lineage>
        <taxon>Eukaryota</taxon>
        <taxon>Metazoa</taxon>
        <taxon>Ecdysozoa</taxon>
        <taxon>Arthropoda</taxon>
        <taxon>Hexapoda</taxon>
        <taxon>Insecta</taxon>
        <taxon>Pterygota</taxon>
        <taxon>Neoptera</taxon>
        <taxon>Endopterygota</taxon>
        <taxon>Diptera</taxon>
        <taxon>Brachycera</taxon>
        <taxon>Muscomorpha</taxon>
        <taxon>Ephydroidea</taxon>
        <taxon>Drosophilidae</taxon>
        <taxon>Drosophila</taxon>
        <taxon>Sophophora</taxon>
    </lineage>
</organism>